<dbReference type="PANTHER" id="PTHR14327">
    <property type="entry name" value="CATION CHANNEL SPERM-ASSOCIATED PROTEIN SUBUNIT GAMMA"/>
    <property type="match status" value="1"/>
</dbReference>
<reference evidence="4" key="2">
    <citation type="submission" date="2025-08" db="UniProtKB">
        <authorList>
            <consortium name="Ensembl"/>
        </authorList>
    </citation>
    <scope>IDENTIFICATION</scope>
</reference>
<proteinExistence type="predicted"/>
<sequence>MWQLFAATLSLVFLCMKHLFASDCKWVAVVNDFADLGTDRKIFFTQREVKRVAEIFKELTDSAIDPDDKNKYLGFPYYLKINLSCTLQVREEGPLPFDLSMPSLPPANCDSEEVCQMCWFTPMPFLNGTVVLDVLVESNGIGLPVKKRRFAININGYVGFVQNEVKIKIGEKNVLQLKDPSRPLWYTYGQAPVLILGGIPRSKIVFMSDSIPLQSASLTWHLCVGKGAVGLELPQWFTHELGAGK</sequence>
<dbReference type="InterPro" id="IPR053871">
    <property type="entry name" value="CATSPERG_beta-prop"/>
</dbReference>
<name>A0A670IS70_PODMU</name>
<evidence type="ECO:0000313" key="4">
    <source>
        <dbReference type="Ensembl" id="ENSPMRP00000014973.1"/>
    </source>
</evidence>
<dbReference type="Pfam" id="PF15064">
    <property type="entry name" value="CATSPERG_beta-prop"/>
    <property type="match status" value="1"/>
</dbReference>
<evidence type="ECO:0000259" key="3">
    <source>
        <dbReference type="Pfam" id="PF22840"/>
    </source>
</evidence>
<organism evidence="4 5">
    <name type="scientific">Podarcis muralis</name>
    <name type="common">Wall lizard</name>
    <name type="synonym">Lacerta muralis</name>
    <dbReference type="NCBI Taxonomy" id="64176"/>
    <lineage>
        <taxon>Eukaryota</taxon>
        <taxon>Metazoa</taxon>
        <taxon>Chordata</taxon>
        <taxon>Craniata</taxon>
        <taxon>Vertebrata</taxon>
        <taxon>Euteleostomi</taxon>
        <taxon>Lepidosauria</taxon>
        <taxon>Squamata</taxon>
        <taxon>Bifurcata</taxon>
        <taxon>Unidentata</taxon>
        <taxon>Episquamata</taxon>
        <taxon>Laterata</taxon>
        <taxon>Lacertibaenia</taxon>
        <taxon>Lacertidae</taxon>
        <taxon>Podarcis</taxon>
    </lineage>
</organism>
<dbReference type="GO" id="GO:0036128">
    <property type="term" value="C:CatSper complex"/>
    <property type="evidence" value="ECO:0007669"/>
    <property type="project" value="InterPro"/>
</dbReference>
<feature type="chain" id="PRO_5025657446" evidence="1">
    <location>
        <begin position="22"/>
        <end position="245"/>
    </location>
</feature>
<dbReference type="GeneTree" id="ENSGT00390000014139"/>
<dbReference type="Proteomes" id="UP000472272">
    <property type="component" value="Chromosome 8"/>
</dbReference>
<dbReference type="InterPro" id="IPR028246">
    <property type="entry name" value="CATSPERG"/>
</dbReference>
<evidence type="ECO:0000259" key="2">
    <source>
        <dbReference type="Pfam" id="PF15064"/>
    </source>
</evidence>
<dbReference type="GO" id="GO:0097228">
    <property type="term" value="C:sperm principal piece"/>
    <property type="evidence" value="ECO:0007669"/>
    <property type="project" value="InterPro"/>
</dbReference>
<accession>A0A670IS70</accession>
<reference evidence="4" key="3">
    <citation type="submission" date="2025-09" db="UniProtKB">
        <authorList>
            <consortium name="Ensembl"/>
        </authorList>
    </citation>
    <scope>IDENTIFICATION</scope>
</reference>
<reference evidence="4 5" key="1">
    <citation type="journal article" date="2019" name="Proc. Natl. Acad. Sci. U.S.A.">
        <title>Regulatory changes in pterin and carotenoid genes underlie balanced color polymorphisms in the wall lizard.</title>
        <authorList>
            <person name="Andrade P."/>
            <person name="Pinho C."/>
            <person name="Perez I de Lanuza G."/>
            <person name="Afonso S."/>
            <person name="Brejcha J."/>
            <person name="Rubin C.J."/>
            <person name="Wallerman O."/>
            <person name="Pereira P."/>
            <person name="Sabatino S.J."/>
            <person name="Bellati A."/>
            <person name="Pellitteri-Rosa D."/>
            <person name="Bosakova Z."/>
            <person name="Bunikis I."/>
            <person name="Carretero M.A."/>
            <person name="Feiner N."/>
            <person name="Marsik P."/>
            <person name="Pauperio F."/>
            <person name="Salvi D."/>
            <person name="Soler L."/>
            <person name="While G.M."/>
            <person name="Uller T."/>
            <person name="Font E."/>
            <person name="Andersson L."/>
            <person name="Carneiro M."/>
        </authorList>
    </citation>
    <scope>NUCLEOTIDE SEQUENCE</scope>
</reference>
<feature type="domain" description="CATSPERG N-terminal" evidence="3">
    <location>
        <begin position="24"/>
        <end position="91"/>
    </location>
</feature>
<dbReference type="Pfam" id="PF22840">
    <property type="entry name" value="CATSPERG_NTD"/>
    <property type="match status" value="2"/>
</dbReference>
<dbReference type="AlphaFoldDB" id="A0A670IS70"/>
<evidence type="ECO:0000256" key="1">
    <source>
        <dbReference type="SAM" id="SignalP"/>
    </source>
</evidence>
<dbReference type="OMA" id="QWFTHEL"/>
<feature type="domain" description="CATSPERG N-terminal" evidence="3">
    <location>
        <begin position="102"/>
        <end position="153"/>
    </location>
</feature>
<dbReference type="InterPro" id="IPR053872">
    <property type="entry name" value="CATSPERG_N"/>
</dbReference>
<keyword evidence="5" id="KW-1185">Reference proteome</keyword>
<evidence type="ECO:0000313" key="5">
    <source>
        <dbReference type="Proteomes" id="UP000472272"/>
    </source>
</evidence>
<dbReference type="PANTHER" id="PTHR14327:SF1">
    <property type="entry name" value="CATION CHANNEL SPERM-ASSOCIATED AUXILIARY SUBUNIT GAMMA"/>
    <property type="match status" value="1"/>
</dbReference>
<protein>
    <submittedName>
        <fullName evidence="4">Uncharacterized protein</fullName>
    </submittedName>
</protein>
<dbReference type="Ensembl" id="ENSPMRT00000015989.1">
    <property type="protein sequence ID" value="ENSPMRP00000014973.1"/>
    <property type="gene ID" value="ENSPMRG00000009984.1"/>
</dbReference>
<keyword evidence="1" id="KW-0732">Signal</keyword>
<feature type="domain" description="CATSPERG beta-propeller" evidence="2">
    <location>
        <begin position="178"/>
        <end position="210"/>
    </location>
</feature>
<feature type="signal peptide" evidence="1">
    <location>
        <begin position="1"/>
        <end position="21"/>
    </location>
</feature>